<sequence length="175" mass="20747">MSNRKPCTFPTCMDQCKSAEPRPGGPLNLKPTRQVLNCKPCCDPPDWINHSQLRFVKEGDLKNYRQCRLQKWLEHLVNRLPYEGFGPFIRRCYKTADHELKENNDNKECCGDQFPHILDRYVWRLWSGTKYNIAKHGVNVDANEELLLLQFLREECNELYWADELIPNHSNWDHT</sequence>
<organism evidence="1 2">
    <name type="scientific">Ceratodon purpureus</name>
    <name type="common">Fire moss</name>
    <name type="synonym">Dicranum purpureum</name>
    <dbReference type="NCBI Taxonomy" id="3225"/>
    <lineage>
        <taxon>Eukaryota</taxon>
        <taxon>Viridiplantae</taxon>
        <taxon>Streptophyta</taxon>
        <taxon>Embryophyta</taxon>
        <taxon>Bryophyta</taxon>
        <taxon>Bryophytina</taxon>
        <taxon>Bryopsida</taxon>
        <taxon>Dicranidae</taxon>
        <taxon>Pseudoditrichales</taxon>
        <taxon>Ditrichaceae</taxon>
        <taxon>Ceratodon</taxon>
    </lineage>
</organism>
<keyword evidence="2" id="KW-1185">Reference proteome</keyword>
<gene>
    <name evidence="1" type="ORF">KC19_7G111000</name>
</gene>
<dbReference type="EMBL" id="CM026428">
    <property type="protein sequence ID" value="KAG0567112.1"/>
    <property type="molecule type" value="Genomic_DNA"/>
</dbReference>
<protein>
    <submittedName>
        <fullName evidence="1">Uncharacterized protein</fullName>
    </submittedName>
</protein>
<dbReference type="Proteomes" id="UP000822688">
    <property type="component" value="Chromosome 7"/>
</dbReference>
<dbReference type="AlphaFoldDB" id="A0A8T0HDG8"/>
<evidence type="ECO:0000313" key="1">
    <source>
        <dbReference type="EMBL" id="KAG0567112.1"/>
    </source>
</evidence>
<reference evidence="1" key="1">
    <citation type="submission" date="2020-06" db="EMBL/GenBank/DDBJ databases">
        <title>WGS assembly of Ceratodon purpureus strain R40.</title>
        <authorList>
            <person name="Carey S.B."/>
            <person name="Jenkins J."/>
            <person name="Shu S."/>
            <person name="Lovell J.T."/>
            <person name="Sreedasyam A."/>
            <person name="Maumus F."/>
            <person name="Tiley G.P."/>
            <person name="Fernandez-Pozo N."/>
            <person name="Barry K."/>
            <person name="Chen C."/>
            <person name="Wang M."/>
            <person name="Lipzen A."/>
            <person name="Daum C."/>
            <person name="Saski C.A."/>
            <person name="Payton A.C."/>
            <person name="Mcbreen J.C."/>
            <person name="Conrad R.E."/>
            <person name="Kollar L.M."/>
            <person name="Olsson S."/>
            <person name="Huttunen S."/>
            <person name="Landis J.B."/>
            <person name="Wickett N.J."/>
            <person name="Johnson M.G."/>
            <person name="Rensing S.A."/>
            <person name="Grimwood J."/>
            <person name="Schmutz J."/>
            <person name="Mcdaniel S.F."/>
        </authorList>
    </citation>
    <scope>NUCLEOTIDE SEQUENCE</scope>
    <source>
        <strain evidence="1">R40</strain>
    </source>
</reference>
<name>A0A8T0HDG8_CERPU</name>
<comment type="caution">
    <text evidence="1">The sequence shown here is derived from an EMBL/GenBank/DDBJ whole genome shotgun (WGS) entry which is preliminary data.</text>
</comment>
<evidence type="ECO:0000313" key="2">
    <source>
        <dbReference type="Proteomes" id="UP000822688"/>
    </source>
</evidence>
<proteinExistence type="predicted"/>
<accession>A0A8T0HDG8</accession>